<dbReference type="Proteomes" id="UP000547458">
    <property type="component" value="Unassembled WGS sequence"/>
</dbReference>
<reference evidence="2 3" key="1">
    <citation type="submission" date="2020-03" db="EMBL/GenBank/DDBJ databases">
        <title>Sequencing the genomes of 1000 actinobacteria strains.</title>
        <authorList>
            <person name="Klenk H.-P."/>
        </authorList>
    </citation>
    <scope>NUCLEOTIDE SEQUENCE [LARGE SCALE GENOMIC DNA]</scope>
    <source>
        <strain evidence="2 3">DSM 16403</strain>
    </source>
</reference>
<name>A0A846RKD5_9MICC</name>
<evidence type="ECO:0000313" key="3">
    <source>
        <dbReference type="Proteomes" id="UP000547458"/>
    </source>
</evidence>
<feature type="region of interest" description="Disordered" evidence="1">
    <location>
        <begin position="30"/>
        <end position="49"/>
    </location>
</feature>
<dbReference type="AlphaFoldDB" id="A0A846RKD5"/>
<proteinExistence type="predicted"/>
<keyword evidence="3" id="KW-1185">Reference proteome</keyword>
<protein>
    <submittedName>
        <fullName evidence="2">Uncharacterized protein</fullName>
    </submittedName>
</protein>
<evidence type="ECO:0000256" key="1">
    <source>
        <dbReference type="SAM" id="MobiDB-lite"/>
    </source>
</evidence>
<comment type="caution">
    <text evidence="2">The sequence shown here is derived from an EMBL/GenBank/DDBJ whole genome shotgun (WGS) entry which is preliminary data.</text>
</comment>
<accession>A0A846RKD5</accession>
<dbReference type="EMBL" id="JAATJL010000001">
    <property type="protein sequence ID" value="NJC23788.1"/>
    <property type="molecule type" value="Genomic_DNA"/>
</dbReference>
<gene>
    <name evidence="2" type="ORF">BJ994_002864</name>
</gene>
<evidence type="ECO:0000313" key="2">
    <source>
        <dbReference type="EMBL" id="NJC23788.1"/>
    </source>
</evidence>
<organism evidence="2 3">
    <name type="scientific">Arthrobacter pigmenti</name>
    <dbReference type="NCBI Taxonomy" id="271432"/>
    <lineage>
        <taxon>Bacteria</taxon>
        <taxon>Bacillati</taxon>
        <taxon>Actinomycetota</taxon>
        <taxon>Actinomycetes</taxon>
        <taxon>Micrococcales</taxon>
        <taxon>Micrococcaceae</taxon>
        <taxon>Arthrobacter</taxon>
    </lineage>
</organism>
<sequence>MHAVARASRESRATERFNAAASGFRCGASGSALGPLHNPGQPPEPQTRYHQGIEAQPSMAPVSICQCTSHSVPKTTAQETASEATAASSSLLPTRSRANACLVLLQPFTRGLHPKRQAPIVPADRYSTIPRDQLRFSTICAVEPEAVLTSRMEEDTPASYRFVPNHLRKRLICVNYRMPLACATQIKQIGVFSGSVSSVATTSRKPLTSFWPYATSSSTGHLHNAATKPTRLC</sequence>